<evidence type="ECO:0000313" key="2">
    <source>
        <dbReference type="EMBL" id="KAK3763106.1"/>
    </source>
</evidence>
<keyword evidence="3" id="KW-1185">Reference proteome</keyword>
<comment type="caution">
    <text evidence="2">The sequence shown here is derived from an EMBL/GenBank/DDBJ whole genome shotgun (WGS) entry which is preliminary data.</text>
</comment>
<evidence type="ECO:0000256" key="1">
    <source>
        <dbReference type="SAM" id="Phobius"/>
    </source>
</evidence>
<accession>A0AAE0Z6T5</accession>
<protein>
    <submittedName>
        <fullName evidence="2">Uncharacterized protein</fullName>
    </submittedName>
</protein>
<sequence>MVCNNHKKAGKVNDIGCNRNIRSTQPRKKDHNRVGETFVLSSLILSTRDACDGKMEALAGRGNDDELLADAREKGGQSAADAHGGGATALLLLLTVPASHMSAKVWRVTKNCRLIYVFRAVGFLLTFLARLAFFFSAARRNLRSPLSVVFAGSAERAESVSLKSIKE</sequence>
<proteinExistence type="predicted"/>
<keyword evidence="1" id="KW-1133">Transmembrane helix</keyword>
<reference evidence="2" key="1">
    <citation type="journal article" date="2023" name="G3 (Bethesda)">
        <title>A reference genome for the long-term kleptoplast-retaining sea slug Elysia crispata morphotype clarki.</title>
        <authorList>
            <person name="Eastman K.E."/>
            <person name="Pendleton A.L."/>
            <person name="Shaikh M.A."/>
            <person name="Suttiyut T."/>
            <person name="Ogas R."/>
            <person name="Tomko P."/>
            <person name="Gavelis G."/>
            <person name="Widhalm J.R."/>
            <person name="Wisecaver J.H."/>
        </authorList>
    </citation>
    <scope>NUCLEOTIDE SEQUENCE</scope>
    <source>
        <strain evidence="2">ECLA1</strain>
    </source>
</reference>
<keyword evidence="1" id="KW-0472">Membrane</keyword>
<dbReference type="AlphaFoldDB" id="A0AAE0Z6T5"/>
<evidence type="ECO:0000313" key="3">
    <source>
        <dbReference type="Proteomes" id="UP001283361"/>
    </source>
</evidence>
<name>A0AAE0Z6T5_9GAST</name>
<keyword evidence="1" id="KW-0812">Transmembrane</keyword>
<gene>
    <name evidence="2" type="ORF">RRG08_035622</name>
</gene>
<dbReference type="Proteomes" id="UP001283361">
    <property type="component" value="Unassembled WGS sequence"/>
</dbReference>
<organism evidence="2 3">
    <name type="scientific">Elysia crispata</name>
    <name type="common">lettuce slug</name>
    <dbReference type="NCBI Taxonomy" id="231223"/>
    <lineage>
        <taxon>Eukaryota</taxon>
        <taxon>Metazoa</taxon>
        <taxon>Spiralia</taxon>
        <taxon>Lophotrochozoa</taxon>
        <taxon>Mollusca</taxon>
        <taxon>Gastropoda</taxon>
        <taxon>Heterobranchia</taxon>
        <taxon>Euthyneura</taxon>
        <taxon>Panpulmonata</taxon>
        <taxon>Sacoglossa</taxon>
        <taxon>Placobranchoidea</taxon>
        <taxon>Plakobranchidae</taxon>
        <taxon>Elysia</taxon>
    </lineage>
</organism>
<feature type="transmembrane region" description="Helical" evidence="1">
    <location>
        <begin position="114"/>
        <end position="135"/>
    </location>
</feature>
<dbReference type="EMBL" id="JAWDGP010004603">
    <property type="protein sequence ID" value="KAK3763106.1"/>
    <property type="molecule type" value="Genomic_DNA"/>
</dbReference>